<evidence type="ECO:0000313" key="2">
    <source>
        <dbReference type="Proteomes" id="UP001153331"/>
    </source>
</evidence>
<sequence length="73" mass="7981">MPEQLKASEVTSKTDPSVAKQYDTTTDKTTQIQDFFSLADNKKICILNTHRNGIGADGGWSGSIDLEPVVNPR</sequence>
<gene>
    <name evidence="1" type="ORF">OPT61_g9531</name>
</gene>
<reference evidence="1" key="1">
    <citation type="submission" date="2022-11" db="EMBL/GenBank/DDBJ databases">
        <title>Genome Sequence of Boeremia exigua.</title>
        <authorList>
            <person name="Buettner E."/>
        </authorList>
    </citation>
    <scope>NUCLEOTIDE SEQUENCE</scope>
    <source>
        <strain evidence="1">CU02</strain>
    </source>
</reference>
<protein>
    <submittedName>
        <fullName evidence="1">Uncharacterized protein</fullName>
    </submittedName>
</protein>
<keyword evidence="2" id="KW-1185">Reference proteome</keyword>
<comment type="caution">
    <text evidence="1">The sequence shown here is derived from an EMBL/GenBank/DDBJ whole genome shotgun (WGS) entry which is preliminary data.</text>
</comment>
<dbReference type="Proteomes" id="UP001153331">
    <property type="component" value="Unassembled WGS sequence"/>
</dbReference>
<dbReference type="EMBL" id="JAPHNI010001167">
    <property type="protein sequence ID" value="KAJ8106450.1"/>
    <property type="molecule type" value="Genomic_DNA"/>
</dbReference>
<name>A0ACC2HTW4_9PLEO</name>
<proteinExistence type="predicted"/>
<organism evidence="1 2">
    <name type="scientific">Boeremia exigua</name>
    <dbReference type="NCBI Taxonomy" id="749465"/>
    <lineage>
        <taxon>Eukaryota</taxon>
        <taxon>Fungi</taxon>
        <taxon>Dikarya</taxon>
        <taxon>Ascomycota</taxon>
        <taxon>Pezizomycotina</taxon>
        <taxon>Dothideomycetes</taxon>
        <taxon>Pleosporomycetidae</taxon>
        <taxon>Pleosporales</taxon>
        <taxon>Pleosporineae</taxon>
        <taxon>Didymellaceae</taxon>
        <taxon>Boeremia</taxon>
    </lineage>
</organism>
<accession>A0ACC2HTW4</accession>
<evidence type="ECO:0000313" key="1">
    <source>
        <dbReference type="EMBL" id="KAJ8106450.1"/>
    </source>
</evidence>